<reference evidence="3" key="2">
    <citation type="submission" date="2015-01" db="EMBL/GenBank/DDBJ databases">
        <title>Evolutionary Origins and Diversification of the Mycorrhizal Mutualists.</title>
        <authorList>
            <consortium name="DOE Joint Genome Institute"/>
            <consortium name="Mycorrhizal Genomics Consortium"/>
            <person name="Kohler A."/>
            <person name="Kuo A."/>
            <person name="Nagy L.G."/>
            <person name="Floudas D."/>
            <person name="Copeland A."/>
            <person name="Barry K.W."/>
            <person name="Cichocki N."/>
            <person name="Veneault-Fourrey C."/>
            <person name="LaButti K."/>
            <person name="Lindquist E.A."/>
            <person name="Lipzen A."/>
            <person name="Lundell T."/>
            <person name="Morin E."/>
            <person name="Murat C."/>
            <person name="Riley R."/>
            <person name="Ohm R."/>
            <person name="Sun H."/>
            <person name="Tunlid A."/>
            <person name="Henrissat B."/>
            <person name="Grigoriev I.V."/>
            <person name="Hibbett D.S."/>
            <person name="Martin F."/>
        </authorList>
    </citation>
    <scope>NUCLEOTIDE SEQUENCE [LARGE SCALE GENOMIC DNA]</scope>
    <source>
        <strain evidence="3">Foug A</strain>
    </source>
</reference>
<name>A0A0C3DNE4_9AGAM</name>
<dbReference type="HOGENOM" id="CLU_2224780_0_0_1"/>
<feature type="region of interest" description="Disordered" evidence="1">
    <location>
        <begin position="1"/>
        <end position="21"/>
    </location>
</feature>
<evidence type="ECO:0000313" key="3">
    <source>
        <dbReference type="Proteomes" id="UP000053989"/>
    </source>
</evidence>
<dbReference type="AlphaFoldDB" id="A0A0C3DNE4"/>
<keyword evidence="3" id="KW-1185">Reference proteome</keyword>
<dbReference type="Proteomes" id="UP000053989">
    <property type="component" value="Unassembled WGS sequence"/>
</dbReference>
<organism evidence="2 3">
    <name type="scientific">Scleroderma citrinum Foug A</name>
    <dbReference type="NCBI Taxonomy" id="1036808"/>
    <lineage>
        <taxon>Eukaryota</taxon>
        <taxon>Fungi</taxon>
        <taxon>Dikarya</taxon>
        <taxon>Basidiomycota</taxon>
        <taxon>Agaricomycotina</taxon>
        <taxon>Agaricomycetes</taxon>
        <taxon>Agaricomycetidae</taxon>
        <taxon>Boletales</taxon>
        <taxon>Sclerodermatineae</taxon>
        <taxon>Sclerodermataceae</taxon>
        <taxon>Scleroderma</taxon>
    </lineage>
</organism>
<reference evidence="2 3" key="1">
    <citation type="submission" date="2014-04" db="EMBL/GenBank/DDBJ databases">
        <authorList>
            <consortium name="DOE Joint Genome Institute"/>
            <person name="Kuo A."/>
            <person name="Kohler A."/>
            <person name="Nagy L.G."/>
            <person name="Floudas D."/>
            <person name="Copeland A."/>
            <person name="Barry K.W."/>
            <person name="Cichocki N."/>
            <person name="Veneault-Fourrey C."/>
            <person name="LaButti K."/>
            <person name="Lindquist E.A."/>
            <person name="Lipzen A."/>
            <person name="Lundell T."/>
            <person name="Morin E."/>
            <person name="Murat C."/>
            <person name="Sun H."/>
            <person name="Tunlid A."/>
            <person name="Henrissat B."/>
            <person name="Grigoriev I.V."/>
            <person name="Hibbett D.S."/>
            <person name="Martin F."/>
            <person name="Nordberg H.P."/>
            <person name="Cantor M.N."/>
            <person name="Hua S.X."/>
        </authorList>
    </citation>
    <scope>NUCLEOTIDE SEQUENCE [LARGE SCALE GENOMIC DNA]</scope>
    <source>
        <strain evidence="2 3">Foug A</strain>
    </source>
</reference>
<dbReference type="OrthoDB" id="2688180at2759"/>
<evidence type="ECO:0000313" key="2">
    <source>
        <dbReference type="EMBL" id="KIM57754.1"/>
    </source>
</evidence>
<dbReference type="STRING" id="1036808.A0A0C3DNE4"/>
<dbReference type="Pfam" id="PF14223">
    <property type="entry name" value="Retrotran_gag_2"/>
    <property type="match status" value="1"/>
</dbReference>
<gene>
    <name evidence="2" type="ORF">SCLCIDRAFT_28601</name>
</gene>
<evidence type="ECO:0000256" key="1">
    <source>
        <dbReference type="SAM" id="MobiDB-lite"/>
    </source>
</evidence>
<protein>
    <submittedName>
        <fullName evidence="2">Uncharacterized protein</fullName>
    </submittedName>
</protein>
<dbReference type="EMBL" id="KN822096">
    <property type="protein sequence ID" value="KIM57754.1"/>
    <property type="molecule type" value="Genomic_DNA"/>
</dbReference>
<sequence length="106" mass="11349">MSAPGTSASVAGKSSKSATTLSTVLNKATSGSSHLYDIPSLDNDGTNFHIGEDLKPDAAMQPDELEEWLVKDKEAHAQLMLTLKDKPLNGVLYSTTSAEVWKKLSE</sequence>
<dbReference type="InParanoid" id="A0A0C3DNE4"/>
<accession>A0A0C3DNE4</accession>
<feature type="compositionally biased region" description="Low complexity" evidence="1">
    <location>
        <begin position="1"/>
        <end position="20"/>
    </location>
</feature>
<proteinExistence type="predicted"/>